<dbReference type="PANTHER" id="PTHR33266:SF1">
    <property type="entry name" value="F-BOX DOMAIN-CONTAINING PROTEIN"/>
    <property type="match status" value="1"/>
</dbReference>
<feature type="compositionally biased region" description="Basic and acidic residues" evidence="1">
    <location>
        <begin position="123"/>
        <end position="133"/>
    </location>
</feature>
<feature type="compositionally biased region" description="Acidic residues" evidence="1">
    <location>
        <begin position="1036"/>
        <end position="1045"/>
    </location>
</feature>
<comment type="caution">
    <text evidence="2">The sequence shown here is derived from an EMBL/GenBank/DDBJ whole genome shotgun (WGS) entry which is preliminary data.</text>
</comment>
<name>A0A4S4M2U8_9AGAM</name>
<reference evidence="2 3" key="1">
    <citation type="submission" date="2019-02" db="EMBL/GenBank/DDBJ databases">
        <title>Genome sequencing of the rare red list fungi Bondarzewia mesenterica.</title>
        <authorList>
            <person name="Buettner E."/>
            <person name="Kellner H."/>
        </authorList>
    </citation>
    <scope>NUCLEOTIDE SEQUENCE [LARGE SCALE GENOMIC DNA]</scope>
    <source>
        <strain evidence="2 3">DSM 108281</strain>
    </source>
</reference>
<organism evidence="2 3">
    <name type="scientific">Bondarzewia mesenterica</name>
    <dbReference type="NCBI Taxonomy" id="1095465"/>
    <lineage>
        <taxon>Eukaryota</taxon>
        <taxon>Fungi</taxon>
        <taxon>Dikarya</taxon>
        <taxon>Basidiomycota</taxon>
        <taxon>Agaricomycotina</taxon>
        <taxon>Agaricomycetes</taxon>
        <taxon>Russulales</taxon>
        <taxon>Bondarzewiaceae</taxon>
        <taxon>Bondarzewia</taxon>
    </lineage>
</organism>
<evidence type="ECO:0000313" key="2">
    <source>
        <dbReference type="EMBL" id="THH19412.1"/>
    </source>
</evidence>
<sequence length="1082" mass="121108">MSFPSANEPETTRDGVVFSTMLAFHQIERGSPLPQGLRALSWLFKAVIFSTTSMGEIRFKYAAEVGEEDVVRNRGLQKDLLQAWNDQKFDGIRRRIRIGEIQLPKLKPEKSKEAETGSAPKPGKNEYKRDAQPTKRALRRAWNLPYKLLYHEALYSNSNNMNRKEDYSNTVSIIQSSGTGKSRMVDEQAKLVFTIPFNLRAAEDDKSMAYPPPDAGVRKCLSARGQETYDQVKGLYFLFLARVFFETRKTVDESFGFGHSHQDLAQLWRSHLRGSGNRKALYHNVTESDGESFELHAEVDAKLEKAEAARGEAKKGKAAKKDVKQAKPTQEEAKEAKTQDKKTDKKKEKKETLFSALAASAARDQLEQLLARIPDITPAQQSSSPHHKASRGDISTSVHAPTVPSASVPNTESSQPIKLMLYFDEAHVLAQSKAPKNEDDKTLYDVLLSCLNDLRSLPMFSIFLSTNSHVAYFAPIQHLARSARARSNNAHLQAPITETPFDCHPSFPIRPNQFTLADVTTVEFMARFGRPLFWTTLEGAQKSSQEPVWNNDFTLVRDGLIDLAAIKLMGQNELKHGFEEFSREAQIAVVDVRLTLDFEPRRENVASLEATLVASHMRHVWSIPQHRQYMRSGYPSEPILAEAAARQMYIFRNNAASNAAKVPELKKKSTPVLQILQRETEKGLLDLGLRGELVARVILMDAYDRAIEREQGRKLAGSDLTPFYSQGCSVITFIEELFKENIARDILDSVPDNDDEEVSLRDAFKDAVIRFTHFAKLGDDSGITTNAMWAAFIKCVAFMGWSSQEAVDFLLPVLLRRNAPLSEAVMTSLFVQVKRQHRTTTVTKLNIDAEGLGFFPAHDKSRPYIAFVMELGVQGKAPPGTTLPVQIIANLRKSQTLSESQAVGTSESKATKLPRVPEPTKAPPTPSKVKIQKRGSSHHPVATAHPRYQFIAYGCSNTVYKGIQEHEKDIYAQLLCSRTFLQEHPRANAESLLMVRMQQPVWSRGICYQWIKDGLLNMPGEGIDFLHAKYQAIQDGNDDNAEDLGNDSGEASGEDAGEDAGEELDEDSVNEDSDDELSEHPE</sequence>
<feature type="region of interest" description="Disordered" evidence="1">
    <location>
        <begin position="376"/>
        <end position="412"/>
    </location>
</feature>
<accession>A0A4S4M2U8</accession>
<feature type="compositionally biased region" description="Basic and acidic residues" evidence="1">
    <location>
        <begin position="106"/>
        <end position="115"/>
    </location>
</feature>
<keyword evidence="3" id="KW-1185">Reference proteome</keyword>
<gene>
    <name evidence="2" type="ORF">EW146_g1745</name>
</gene>
<evidence type="ECO:0000313" key="3">
    <source>
        <dbReference type="Proteomes" id="UP000310158"/>
    </source>
</evidence>
<evidence type="ECO:0000256" key="1">
    <source>
        <dbReference type="SAM" id="MobiDB-lite"/>
    </source>
</evidence>
<dbReference type="Proteomes" id="UP000310158">
    <property type="component" value="Unassembled WGS sequence"/>
</dbReference>
<feature type="compositionally biased region" description="Polar residues" evidence="1">
    <location>
        <begin position="898"/>
        <end position="908"/>
    </location>
</feature>
<feature type="compositionally biased region" description="Pro residues" evidence="1">
    <location>
        <begin position="916"/>
        <end position="926"/>
    </location>
</feature>
<feature type="compositionally biased region" description="Acidic residues" evidence="1">
    <location>
        <begin position="1052"/>
        <end position="1082"/>
    </location>
</feature>
<feature type="region of interest" description="Disordered" evidence="1">
    <location>
        <begin position="104"/>
        <end position="134"/>
    </location>
</feature>
<feature type="region of interest" description="Disordered" evidence="1">
    <location>
        <begin position="898"/>
        <end position="939"/>
    </location>
</feature>
<feature type="region of interest" description="Disordered" evidence="1">
    <location>
        <begin position="308"/>
        <end position="349"/>
    </location>
</feature>
<feature type="region of interest" description="Disordered" evidence="1">
    <location>
        <begin position="1036"/>
        <end position="1082"/>
    </location>
</feature>
<proteinExistence type="predicted"/>
<feature type="compositionally biased region" description="Polar residues" evidence="1">
    <location>
        <begin position="393"/>
        <end position="412"/>
    </location>
</feature>
<dbReference type="PANTHER" id="PTHR33266">
    <property type="entry name" value="CHROMOSOME 15, WHOLE GENOME SHOTGUN SEQUENCE"/>
    <property type="match status" value="1"/>
</dbReference>
<dbReference type="OrthoDB" id="3270019at2759"/>
<dbReference type="EMBL" id="SGPL01000046">
    <property type="protein sequence ID" value="THH19412.1"/>
    <property type="molecule type" value="Genomic_DNA"/>
</dbReference>
<dbReference type="AlphaFoldDB" id="A0A4S4M2U8"/>
<protein>
    <submittedName>
        <fullName evidence="2">Uncharacterized protein</fullName>
    </submittedName>
</protein>